<dbReference type="PANTHER" id="PTHR35294">
    <property type="entry name" value="UBIQUITIN-ASSOCIATED/TRANSLATION ELONGATION FACTOR EF1B PROTEIN"/>
    <property type="match status" value="1"/>
</dbReference>
<evidence type="ECO:0000313" key="3">
    <source>
        <dbReference type="EMBL" id="KAG6436053.1"/>
    </source>
</evidence>
<dbReference type="Proteomes" id="UP000298416">
    <property type="component" value="Unassembled WGS sequence"/>
</dbReference>
<evidence type="ECO:0000313" key="4">
    <source>
        <dbReference type="Proteomes" id="UP000298416"/>
    </source>
</evidence>
<organism evidence="3">
    <name type="scientific">Salvia splendens</name>
    <name type="common">Scarlet sage</name>
    <dbReference type="NCBI Taxonomy" id="180675"/>
    <lineage>
        <taxon>Eukaryota</taxon>
        <taxon>Viridiplantae</taxon>
        <taxon>Streptophyta</taxon>
        <taxon>Embryophyta</taxon>
        <taxon>Tracheophyta</taxon>
        <taxon>Spermatophyta</taxon>
        <taxon>Magnoliopsida</taxon>
        <taxon>eudicotyledons</taxon>
        <taxon>Gunneridae</taxon>
        <taxon>Pentapetalae</taxon>
        <taxon>asterids</taxon>
        <taxon>lamiids</taxon>
        <taxon>Lamiales</taxon>
        <taxon>Lamiaceae</taxon>
        <taxon>Nepetoideae</taxon>
        <taxon>Mentheae</taxon>
        <taxon>Salviinae</taxon>
        <taxon>Salvia</taxon>
        <taxon>Salvia subgen. Calosphace</taxon>
        <taxon>core Calosphace</taxon>
    </lineage>
</organism>
<comment type="caution">
    <text evidence="3">The sequence shown here is derived from an EMBL/GenBank/DDBJ whole genome shotgun (WGS) entry which is preliminary data.</text>
</comment>
<feature type="region of interest" description="Disordered" evidence="1">
    <location>
        <begin position="107"/>
        <end position="179"/>
    </location>
</feature>
<reference evidence="3" key="2">
    <citation type="submission" date="2020-08" db="EMBL/GenBank/DDBJ databases">
        <title>Plant Genome Project.</title>
        <authorList>
            <person name="Zhang R.-G."/>
        </authorList>
    </citation>
    <scope>NUCLEOTIDE SEQUENCE</scope>
    <source>
        <strain evidence="3">Huo1</strain>
        <tissue evidence="3">Leaf</tissue>
    </source>
</reference>
<feature type="compositionally biased region" description="Polar residues" evidence="1">
    <location>
        <begin position="113"/>
        <end position="133"/>
    </location>
</feature>
<dbReference type="PANTHER" id="PTHR35294:SF1">
    <property type="entry name" value="OS05G0409000 PROTEIN"/>
    <property type="match status" value="1"/>
</dbReference>
<sequence>MSIFIIHMFGRAWDCSLTNVSNSLVLQKLELEVVDMYPSSKSKSKDKKAGKEAPKNSLKPLGHVNTSSATPSSGYNPVLKTFHTFESGPVPSASPLHVNGCFRNIDDTDDHNGSSSGTGVEYDSISNNGSWSGDSEDHKEKSSQQLTCQDIIPGADNDKREKIRQKNEKKHQRQKERRAQELHERCCGFLMSRKLEALAQQLVAMGFSKEPATMALIMNEGRLEESVSWLFEGGDEKKFKNYIAGIRSMKIDISEELARITDMEIRYKASKQQVERAVVCCEGDIDRAEKAIMILKEDPPAVPSKPDENGDPPTVAISEPAVAISQNSLRMQPKSTSATTVQQERDDKDFNHTKVPATVGSSADPAAKSLQVLKKIPPKADSAKPQQIAVLAEKRWVSAGSDPSASFSLASHSLPSPTPTKMDVRYAGVGNDLKILQLGSVKEPVIVMQRPQSINANQAPSAGSSSSPPGPMDMSWYPSYVEPVKPHGFVPSVTVPNNVSLNQLYGRHQYQSSQQQFMSSNGPMESSGTKRVSGGLWVRGGSPALAVPSSLGLFSSNVTSGASGTSSQVDWSTGSSMLQFDYTNVDWSLDSGSVLPKPDSLWTGANYNQNIQPHDAYGGVLTSIRRPGLSNGNAAAMDGRSPNYSTGYLEWISPFEEKDLLSLPRQVISSPTL</sequence>
<proteinExistence type="predicted"/>
<dbReference type="SUPFAM" id="SSF46934">
    <property type="entry name" value="UBA-like"/>
    <property type="match status" value="1"/>
</dbReference>
<feature type="compositionally biased region" description="Polar residues" evidence="1">
    <location>
        <begin position="64"/>
        <end position="73"/>
    </location>
</feature>
<evidence type="ECO:0000256" key="1">
    <source>
        <dbReference type="SAM" id="MobiDB-lite"/>
    </source>
</evidence>
<feature type="domain" description="UBA" evidence="2">
    <location>
        <begin position="181"/>
        <end position="233"/>
    </location>
</feature>
<gene>
    <name evidence="3" type="ORF">SASPL_100934</name>
</gene>
<dbReference type="PROSITE" id="PS50030">
    <property type="entry name" value="UBA"/>
    <property type="match status" value="1"/>
</dbReference>
<keyword evidence="4" id="KW-1185">Reference proteome</keyword>
<dbReference type="InterPro" id="IPR015940">
    <property type="entry name" value="UBA"/>
</dbReference>
<evidence type="ECO:0000259" key="2">
    <source>
        <dbReference type="PROSITE" id="PS50030"/>
    </source>
</evidence>
<feature type="compositionally biased region" description="Basic and acidic residues" evidence="1">
    <location>
        <begin position="156"/>
        <end position="166"/>
    </location>
</feature>
<dbReference type="AlphaFoldDB" id="A0A8X8YUV8"/>
<name>A0A8X8YUV8_SALSN</name>
<feature type="compositionally biased region" description="Basic residues" evidence="1">
    <location>
        <begin position="167"/>
        <end position="176"/>
    </location>
</feature>
<dbReference type="InterPro" id="IPR009060">
    <property type="entry name" value="UBA-like_sf"/>
</dbReference>
<feature type="region of interest" description="Disordered" evidence="1">
    <location>
        <begin position="40"/>
        <end position="73"/>
    </location>
</feature>
<protein>
    <recommendedName>
        <fullName evidence="2">UBA domain-containing protein</fullName>
    </recommendedName>
</protein>
<dbReference type="EMBL" id="PNBA02000001">
    <property type="protein sequence ID" value="KAG6436053.1"/>
    <property type="molecule type" value="Genomic_DNA"/>
</dbReference>
<reference evidence="3" key="1">
    <citation type="submission" date="2018-01" db="EMBL/GenBank/DDBJ databases">
        <authorList>
            <person name="Mao J.F."/>
        </authorList>
    </citation>
    <scope>NUCLEOTIDE SEQUENCE</scope>
    <source>
        <strain evidence="3">Huo1</strain>
        <tissue evidence="3">Leaf</tissue>
    </source>
</reference>
<dbReference type="Gene3D" id="1.10.8.10">
    <property type="entry name" value="DNA helicase RuvA subunit, C-terminal domain"/>
    <property type="match status" value="1"/>
</dbReference>
<accession>A0A8X8YUV8</accession>
<dbReference type="Pfam" id="PF22562">
    <property type="entry name" value="UBA_7"/>
    <property type="match status" value="1"/>
</dbReference>